<dbReference type="EC" id="2.7.13.3" evidence="2"/>
<keyword evidence="8" id="KW-1133">Transmembrane helix</keyword>
<evidence type="ECO:0000256" key="5">
    <source>
        <dbReference type="ARBA" id="ARBA00022741"/>
    </source>
</evidence>
<dbReference type="GO" id="GO:0004673">
    <property type="term" value="F:protein histidine kinase activity"/>
    <property type="evidence" value="ECO:0007669"/>
    <property type="project" value="UniProtKB-EC"/>
</dbReference>
<comment type="catalytic activity">
    <reaction evidence="1">
        <text>ATP + protein L-histidine = ADP + protein N-phospho-L-histidine.</text>
        <dbReference type="EC" id="2.7.13.3"/>
    </reaction>
</comment>
<evidence type="ECO:0000256" key="6">
    <source>
        <dbReference type="ARBA" id="ARBA00022777"/>
    </source>
</evidence>
<evidence type="ECO:0000256" key="1">
    <source>
        <dbReference type="ARBA" id="ARBA00000085"/>
    </source>
</evidence>
<dbReference type="SUPFAM" id="SSF103190">
    <property type="entry name" value="Sensory domain-like"/>
    <property type="match status" value="2"/>
</dbReference>
<dbReference type="SUPFAM" id="SSF55874">
    <property type="entry name" value="ATPase domain of HSP90 chaperone/DNA topoisomerase II/histidine kinase"/>
    <property type="match status" value="1"/>
</dbReference>
<dbReference type="InterPro" id="IPR011495">
    <property type="entry name" value="Sig_transdc_His_kin_sub2_dim/P"/>
</dbReference>
<organism evidence="10">
    <name type="scientific">marine metagenome</name>
    <dbReference type="NCBI Taxonomy" id="408172"/>
    <lineage>
        <taxon>unclassified sequences</taxon>
        <taxon>metagenomes</taxon>
        <taxon>ecological metagenomes</taxon>
    </lineage>
</organism>
<feature type="domain" description="Histidine kinase" evidence="9">
    <location>
        <begin position="486"/>
        <end position="576"/>
    </location>
</feature>
<evidence type="ECO:0000256" key="2">
    <source>
        <dbReference type="ARBA" id="ARBA00012438"/>
    </source>
</evidence>
<evidence type="ECO:0000256" key="4">
    <source>
        <dbReference type="ARBA" id="ARBA00022679"/>
    </source>
</evidence>
<keyword evidence="6" id="KW-0418">Kinase</keyword>
<name>A0A381RT41_9ZZZZ</name>
<keyword evidence="3" id="KW-0597">Phosphoprotein</keyword>
<dbReference type="InterPro" id="IPR029151">
    <property type="entry name" value="Sensor-like_sf"/>
</dbReference>
<dbReference type="PANTHER" id="PTHR41523">
    <property type="entry name" value="TWO-COMPONENT SYSTEM SENSOR PROTEIN"/>
    <property type="match status" value="1"/>
</dbReference>
<dbReference type="AlphaFoldDB" id="A0A381RT41"/>
<dbReference type="GO" id="GO:0005524">
    <property type="term" value="F:ATP binding"/>
    <property type="evidence" value="ECO:0007669"/>
    <property type="project" value="UniProtKB-KW"/>
</dbReference>
<dbReference type="Pfam" id="PF02518">
    <property type="entry name" value="HATPase_c"/>
    <property type="match status" value="1"/>
</dbReference>
<dbReference type="PROSITE" id="PS50109">
    <property type="entry name" value="HIS_KIN"/>
    <property type="match status" value="1"/>
</dbReference>
<keyword evidence="5" id="KW-0547">Nucleotide-binding</keyword>
<accession>A0A381RT41</accession>
<dbReference type="InterPro" id="IPR003594">
    <property type="entry name" value="HATPase_dom"/>
</dbReference>
<evidence type="ECO:0000259" key="9">
    <source>
        <dbReference type="PROSITE" id="PS50109"/>
    </source>
</evidence>
<keyword evidence="7" id="KW-0067">ATP-binding</keyword>
<feature type="transmembrane region" description="Helical" evidence="8">
    <location>
        <begin position="328"/>
        <end position="350"/>
    </location>
</feature>
<evidence type="ECO:0000256" key="8">
    <source>
        <dbReference type="SAM" id="Phobius"/>
    </source>
</evidence>
<reference evidence="10" key="1">
    <citation type="submission" date="2018-05" db="EMBL/GenBank/DDBJ databases">
        <authorList>
            <person name="Lanie J.A."/>
            <person name="Ng W.-L."/>
            <person name="Kazmierczak K.M."/>
            <person name="Andrzejewski T.M."/>
            <person name="Davidsen T.M."/>
            <person name="Wayne K.J."/>
            <person name="Tettelin H."/>
            <person name="Glass J.I."/>
            <person name="Rusch D."/>
            <person name="Podicherti R."/>
            <person name="Tsui H.-C.T."/>
            <person name="Winkler M.E."/>
        </authorList>
    </citation>
    <scope>NUCLEOTIDE SEQUENCE</scope>
</reference>
<dbReference type="Pfam" id="PF07568">
    <property type="entry name" value="HisKA_2"/>
    <property type="match status" value="1"/>
</dbReference>
<dbReference type="InterPro" id="IPR048760">
    <property type="entry name" value="VP0354-like_sensor_dom"/>
</dbReference>
<evidence type="ECO:0000256" key="7">
    <source>
        <dbReference type="ARBA" id="ARBA00022840"/>
    </source>
</evidence>
<dbReference type="Gene3D" id="3.30.450.20">
    <property type="entry name" value="PAS domain"/>
    <property type="match status" value="3"/>
</dbReference>
<keyword evidence="8" id="KW-0472">Membrane</keyword>
<dbReference type="Gene3D" id="3.30.565.10">
    <property type="entry name" value="Histidine kinase-like ATPase, C-terminal domain"/>
    <property type="match status" value="1"/>
</dbReference>
<dbReference type="SMART" id="SM00387">
    <property type="entry name" value="HATPase_c"/>
    <property type="match status" value="1"/>
</dbReference>
<keyword evidence="8" id="KW-0812">Transmembrane</keyword>
<dbReference type="InterPro" id="IPR036890">
    <property type="entry name" value="HATPase_C_sf"/>
</dbReference>
<dbReference type="InterPro" id="IPR005467">
    <property type="entry name" value="His_kinase_dom"/>
</dbReference>
<feature type="transmembrane region" description="Helical" evidence="8">
    <location>
        <begin position="22"/>
        <end position="45"/>
    </location>
</feature>
<gene>
    <name evidence="10" type="ORF">METZ01_LOCUS47910</name>
</gene>
<dbReference type="PANTHER" id="PTHR41523:SF8">
    <property type="entry name" value="ETHYLENE RESPONSE SENSOR PROTEIN"/>
    <property type="match status" value="1"/>
</dbReference>
<proteinExistence type="predicted"/>
<keyword evidence="4" id="KW-0808">Transferase</keyword>
<evidence type="ECO:0000256" key="3">
    <source>
        <dbReference type="ARBA" id="ARBA00022553"/>
    </source>
</evidence>
<dbReference type="Pfam" id="PF21623">
    <property type="entry name" value="HK_sensor_dom_bact"/>
    <property type="match status" value="1"/>
</dbReference>
<sequence>MLTFLEIKIYRLDIPVDEMKKYFLMIFLPSVVLVGIVLLIFYVSFTRIEGKILEKNEIRVVQFQSEIMHKALNAIVSDLLFLSGQTILQKLAKEKKATFRKIVANEYLSFSKNKRTYDQIRFLDMNGTEIVRVNFNHGQPRIVLAEALQNKAKRHYFENTLQRKRGDVFISPFDLNLENGEIENPAKPVIRFGTPVFDGANQKSGIVILNYLGAEMLQQLERLSEGSLGQFVLLNSKGQWLKGLNPEDDWGFIYKKKTMQALDDSFPDAWRQINQAGSGQFYTAKGLFTFETILKPLSDFDSNLSGSHSWKVVSYVPPELLNTRFHQFLSGLLIIYGLLSIGLALLSWYLATVLMHRKTEALKRQQTEKDLKLSLQEKVVLLQEIHHRVKNNLQVISSLLKIQARYIEDKETLAIFQESKDRIHAMSAIHETLYQSDDLANIHTKDYIKKLVDNLFLSYGLDEIVSIIEVQDIPLSVDDAISCGLIINELVSNSLKYAFSGVQKGKITIMMSMNADSKILLTVSDNGVGLPENLDITTNKTMGLRLVHLMVDELQGDIQVDKHKGTQFQIQFVLTQPVVASNSQE</sequence>
<evidence type="ECO:0000313" key="10">
    <source>
        <dbReference type="EMBL" id="SUZ95056.1"/>
    </source>
</evidence>
<protein>
    <recommendedName>
        <fullName evidence="2">histidine kinase</fullName>
        <ecNumber evidence="2">2.7.13.3</ecNumber>
    </recommendedName>
</protein>
<dbReference type="EMBL" id="UINC01002290">
    <property type="protein sequence ID" value="SUZ95056.1"/>
    <property type="molecule type" value="Genomic_DNA"/>
</dbReference>